<name>A0A0F8YS20_9ZZZZ</name>
<dbReference type="AlphaFoldDB" id="A0A0F8YS20"/>
<proteinExistence type="predicted"/>
<reference evidence="1" key="1">
    <citation type="journal article" date="2015" name="Nature">
        <title>Complex archaea that bridge the gap between prokaryotes and eukaryotes.</title>
        <authorList>
            <person name="Spang A."/>
            <person name="Saw J.H."/>
            <person name="Jorgensen S.L."/>
            <person name="Zaremba-Niedzwiedzka K."/>
            <person name="Martijn J."/>
            <person name="Lind A.E."/>
            <person name="van Eijk R."/>
            <person name="Schleper C."/>
            <person name="Guy L."/>
            <person name="Ettema T.J."/>
        </authorList>
    </citation>
    <scope>NUCLEOTIDE SEQUENCE</scope>
</reference>
<organism evidence="1">
    <name type="scientific">marine sediment metagenome</name>
    <dbReference type="NCBI Taxonomy" id="412755"/>
    <lineage>
        <taxon>unclassified sequences</taxon>
        <taxon>metagenomes</taxon>
        <taxon>ecological metagenomes</taxon>
    </lineage>
</organism>
<evidence type="ECO:0000313" key="1">
    <source>
        <dbReference type="EMBL" id="KKK84227.1"/>
    </source>
</evidence>
<protein>
    <recommendedName>
        <fullName evidence="2">Lipoprotein</fullName>
    </recommendedName>
</protein>
<accession>A0A0F8YS20</accession>
<dbReference type="PROSITE" id="PS51257">
    <property type="entry name" value="PROKAR_LIPOPROTEIN"/>
    <property type="match status" value="1"/>
</dbReference>
<evidence type="ECO:0008006" key="2">
    <source>
        <dbReference type="Google" id="ProtNLM"/>
    </source>
</evidence>
<gene>
    <name evidence="1" type="ORF">LCGC14_2785470</name>
</gene>
<comment type="caution">
    <text evidence="1">The sequence shown here is derived from an EMBL/GenBank/DDBJ whole genome shotgun (WGS) entry which is preliminary data.</text>
</comment>
<sequence>MNVLRDWIWAKVLMWLFALLGLGVTGCAASWNLTVRNIAVGTEKHPIVTITAVVDVVSNVDVPLADGVLDFLFAGLFGEQGPPLATKADVDALRKKIDEANDG</sequence>
<dbReference type="EMBL" id="LAZR01051873">
    <property type="protein sequence ID" value="KKK84227.1"/>
    <property type="molecule type" value="Genomic_DNA"/>
</dbReference>